<evidence type="ECO:0008006" key="4">
    <source>
        <dbReference type="Google" id="ProtNLM"/>
    </source>
</evidence>
<keyword evidence="1" id="KW-0732">Signal</keyword>
<dbReference type="AlphaFoldDB" id="A0A173DY33"/>
<reference evidence="2 3" key="1">
    <citation type="journal article" date="2014" name="Syst. Appl. Microbiol.">
        <title>Evidence for the existence of two new members of the family Chlamydiaceae and proposal of Chlamydia avium sp. nov. and Chlamydia gallinacea sp. nov.</title>
        <authorList>
            <person name="Sachse K."/>
            <person name="Laroucau K."/>
            <person name="Riege K."/>
            <person name="Wehner S."/>
            <person name="Dilcher M."/>
            <person name="Creasy H.H."/>
            <person name="Weidmann M."/>
            <person name="Myers G."/>
            <person name="Vorimore F."/>
            <person name="Vicari N."/>
            <person name="Magnino S."/>
            <person name="Liebler-Tenorio E."/>
            <person name="Ruettger A."/>
            <person name="Bavoil P.M."/>
            <person name="Hufert F.T."/>
            <person name="Rossello-Mora R."/>
            <person name="Marz M."/>
        </authorList>
    </citation>
    <scope>NUCLEOTIDE SEQUENCE [LARGE SCALE GENOMIC DNA]</scope>
    <source>
        <strain evidence="2 3">08-1274/3</strain>
    </source>
</reference>
<organism evidence="2 3">
    <name type="scientific">Chlamydia gallinacea 08-1274/3</name>
    <dbReference type="NCBI Taxonomy" id="1143323"/>
    <lineage>
        <taxon>Bacteria</taxon>
        <taxon>Pseudomonadati</taxon>
        <taxon>Chlamydiota</taxon>
        <taxon>Chlamydiia</taxon>
        <taxon>Chlamydiales</taxon>
        <taxon>Chlamydiaceae</taxon>
        <taxon>Chlamydia/Chlamydophila group</taxon>
        <taxon>Chlamydia</taxon>
    </lineage>
</organism>
<evidence type="ECO:0000313" key="2">
    <source>
        <dbReference type="EMBL" id="ANG65816.1"/>
    </source>
</evidence>
<dbReference type="EMBL" id="CP015840">
    <property type="protein sequence ID" value="ANG65816.1"/>
    <property type="molecule type" value="Genomic_DNA"/>
</dbReference>
<gene>
    <name evidence="2" type="ORF">M787_000535</name>
</gene>
<dbReference type="RefSeq" id="WP_021828520.1">
    <property type="nucleotide sequence ID" value="NZ_CP015840.1"/>
</dbReference>
<evidence type="ECO:0000256" key="1">
    <source>
        <dbReference type="SAM" id="SignalP"/>
    </source>
</evidence>
<proteinExistence type="predicted"/>
<sequence length="95" mass="10764">MNKILKVLVVCCLGSCFSPVFGGNPQVLEFNSSARVIPVTGLQFHERGDVPPYSFYYPYDYGYYYPDTFGSSATANGKEECYSRLENGVFFYYCD</sequence>
<dbReference type="GeneID" id="81477789"/>
<dbReference type="OrthoDB" id="19214at2"/>
<name>A0A173DY33_9CHLA</name>
<feature type="chain" id="PRO_5008006229" description="Lipoprotein" evidence="1">
    <location>
        <begin position="23"/>
        <end position="95"/>
    </location>
</feature>
<dbReference type="Proteomes" id="UP000019147">
    <property type="component" value="Chromosome"/>
</dbReference>
<protein>
    <recommendedName>
        <fullName evidence="4">Lipoprotein</fullName>
    </recommendedName>
</protein>
<feature type="signal peptide" evidence="1">
    <location>
        <begin position="1"/>
        <end position="22"/>
    </location>
</feature>
<accession>A0A173DY33</accession>
<dbReference type="KEGG" id="cgz:M787_000535"/>
<dbReference type="STRING" id="1143323.M787_000535"/>
<evidence type="ECO:0000313" key="3">
    <source>
        <dbReference type="Proteomes" id="UP000019147"/>
    </source>
</evidence>